<feature type="domain" description="SnoaL-like" evidence="1">
    <location>
        <begin position="6"/>
        <end position="134"/>
    </location>
</feature>
<dbReference type="Pfam" id="PF13577">
    <property type="entry name" value="SnoaL_4"/>
    <property type="match status" value="1"/>
</dbReference>
<evidence type="ECO:0000313" key="3">
    <source>
        <dbReference type="Proteomes" id="UP000031521"/>
    </source>
</evidence>
<proteinExistence type="predicted"/>
<dbReference type="InterPro" id="IPR032710">
    <property type="entry name" value="NTF2-like_dom_sf"/>
</dbReference>
<dbReference type="SUPFAM" id="SSF54427">
    <property type="entry name" value="NTF2-like"/>
    <property type="match status" value="1"/>
</dbReference>
<dbReference type="CDD" id="cd00531">
    <property type="entry name" value="NTF2_like"/>
    <property type="match status" value="1"/>
</dbReference>
<dbReference type="AlphaFoldDB" id="A0A0B5DXY3"/>
<evidence type="ECO:0000259" key="1">
    <source>
        <dbReference type="Pfam" id="PF13577"/>
    </source>
</evidence>
<dbReference type="InterPro" id="IPR037401">
    <property type="entry name" value="SnoaL-like"/>
</dbReference>
<dbReference type="Gene3D" id="3.10.450.50">
    <property type="match status" value="1"/>
</dbReference>
<dbReference type="OrthoDB" id="1492465at2"/>
<keyword evidence="3" id="KW-1185">Reference proteome</keyword>
<dbReference type="HOGENOM" id="CLU_106738_7_1_5"/>
<dbReference type="RefSeq" id="WP_043870317.1">
    <property type="nucleotide sequence ID" value="NZ_CP004393.1"/>
</dbReference>
<dbReference type="EMBL" id="CP004393">
    <property type="protein sequence ID" value="AJE47854.1"/>
    <property type="molecule type" value="Genomic_DNA"/>
</dbReference>
<evidence type="ECO:0000313" key="2">
    <source>
        <dbReference type="EMBL" id="AJE47854.1"/>
    </source>
</evidence>
<accession>A0A0B5DXY3</accession>
<sequence length="152" mass="17574">MDPLSRLVAIEEIRSLAIRYCHFRDQLQLDEMADLFEEDAIYEFGELFGGTVVGRPSIREEFERSRQIGDGLPFATLHTISTHWVEMLDEQTAEGRCFLTDFVFGTEENPLKALVIYDDVYAFTNGAWKFRKRTLHAIWPQRNAAVRVLGKT</sequence>
<dbReference type="KEGG" id="cid:P73_3139"/>
<reference evidence="2 3" key="1">
    <citation type="journal article" date="2014" name="Int. J. Syst. Evol. Microbiol.">
        <title>Celeribacter indicus sp. nov., a polycyclic aromatic hydrocarbon-degrading bacterium from deep-sea sediment and reclassification of Huaishuia halophila as Celeribacter halophilus comb. nov.</title>
        <authorList>
            <person name="Lai Q."/>
            <person name="Cao J."/>
            <person name="Yuan J."/>
            <person name="Li F."/>
            <person name="Shao Z."/>
        </authorList>
    </citation>
    <scope>NUCLEOTIDE SEQUENCE [LARGE SCALE GENOMIC DNA]</scope>
    <source>
        <strain evidence="2">P73</strain>
    </source>
</reference>
<gene>
    <name evidence="2" type="ORF">P73_3139</name>
</gene>
<protein>
    <recommendedName>
        <fullName evidence="1">SnoaL-like domain-containing protein</fullName>
    </recommendedName>
</protein>
<organism evidence="2 3">
    <name type="scientific">Celeribacter indicus</name>
    <dbReference type="NCBI Taxonomy" id="1208324"/>
    <lineage>
        <taxon>Bacteria</taxon>
        <taxon>Pseudomonadati</taxon>
        <taxon>Pseudomonadota</taxon>
        <taxon>Alphaproteobacteria</taxon>
        <taxon>Rhodobacterales</taxon>
        <taxon>Roseobacteraceae</taxon>
        <taxon>Celeribacter</taxon>
    </lineage>
</organism>
<name>A0A0B5DXY3_9RHOB</name>
<dbReference type="Proteomes" id="UP000031521">
    <property type="component" value="Chromosome"/>
</dbReference>